<dbReference type="AlphaFoldDB" id="A0A1J1J1S5"/>
<dbReference type="Proteomes" id="UP000183832">
    <property type="component" value="Unassembled WGS sequence"/>
</dbReference>
<name>A0A1J1J1S5_9DIPT</name>
<organism evidence="1 2">
    <name type="scientific">Clunio marinus</name>
    <dbReference type="NCBI Taxonomy" id="568069"/>
    <lineage>
        <taxon>Eukaryota</taxon>
        <taxon>Metazoa</taxon>
        <taxon>Ecdysozoa</taxon>
        <taxon>Arthropoda</taxon>
        <taxon>Hexapoda</taxon>
        <taxon>Insecta</taxon>
        <taxon>Pterygota</taxon>
        <taxon>Neoptera</taxon>
        <taxon>Endopterygota</taxon>
        <taxon>Diptera</taxon>
        <taxon>Nematocera</taxon>
        <taxon>Chironomoidea</taxon>
        <taxon>Chironomidae</taxon>
        <taxon>Clunio</taxon>
    </lineage>
</organism>
<gene>
    <name evidence="1" type="ORF">CLUMA_CG019826</name>
</gene>
<accession>A0A1J1J1S5</accession>
<reference evidence="1 2" key="1">
    <citation type="submission" date="2015-04" db="EMBL/GenBank/DDBJ databases">
        <authorList>
            <person name="Syromyatnikov M.Y."/>
            <person name="Popov V.N."/>
        </authorList>
    </citation>
    <scope>NUCLEOTIDE SEQUENCE [LARGE SCALE GENOMIC DNA]</scope>
</reference>
<evidence type="ECO:0000313" key="1">
    <source>
        <dbReference type="EMBL" id="CRL06483.1"/>
    </source>
</evidence>
<dbReference type="EMBL" id="CVRI01000067">
    <property type="protein sequence ID" value="CRL06483.1"/>
    <property type="molecule type" value="Genomic_DNA"/>
</dbReference>
<proteinExistence type="predicted"/>
<protein>
    <submittedName>
        <fullName evidence="1">CLUMA_CG019826, isoform A</fullName>
    </submittedName>
</protein>
<sequence>MSQSYHLGSSFALLLPICKANQSVFNLTITYLSTTFQFTSLNVKENVSTKISAKDFPTQKKGFTTCALLSHVIAFLRARQEKCDNVDVKKKEESGEVWGWGAKLGFTYLLEEWVDVKESHDPLP</sequence>
<evidence type="ECO:0000313" key="2">
    <source>
        <dbReference type="Proteomes" id="UP000183832"/>
    </source>
</evidence>
<keyword evidence="2" id="KW-1185">Reference proteome</keyword>